<dbReference type="PANTHER" id="PTHR44936:SF5">
    <property type="entry name" value="SENSOR HISTIDINE KINASE ENVZ"/>
    <property type="match status" value="1"/>
</dbReference>
<dbReference type="SUPFAM" id="SSF47384">
    <property type="entry name" value="Homodimeric domain of signal transducing histidine kinase"/>
    <property type="match status" value="1"/>
</dbReference>
<dbReference type="Gene3D" id="1.10.287.130">
    <property type="match status" value="1"/>
</dbReference>
<comment type="caution">
    <text evidence="18">The sequence shown here is derived from an EMBL/GenBank/DDBJ whole genome shotgun (WGS) entry which is preliminary data.</text>
</comment>
<organism evidence="18 19">
    <name type="scientific">Rhodovastum atsumiense</name>
    <dbReference type="NCBI Taxonomy" id="504468"/>
    <lineage>
        <taxon>Bacteria</taxon>
        <taxon>Pseudomonadati</taxon>
        <taxon>Pseudomonadota</taxon>
        <taxon>Alphaproteobacteria</taxon>
        <taxon>Acetobacterales</taxon>
        <taxon>Acetobacteraceae</taxon>
        <taxon>Rhodovastum</taxon>
    </lineage>
</organism>
<dbReference type="InterPro" id="IPR003660">
    <property type="entry name" value="HAMP_dom"/>
</dbReference>
<dbReference type="GO" id="GO:0000155">
    <property type="term" value="F:phosphorelay sensor kinase activity"/>
    <property type="evidence" value="ECO:0007669"/>
    <property type="project" value="InterPro"/>
</dbReference>
<reference evidence="18 19" key="1">
    <citation type="submission" date="2019-09" db="EMBL/GenBank/DDBJ databases">
        <title>Genome sequence of Rhodovastum atsumiense, a diverse member of the Acetobacteraceae family of non-sulfur purple photosynthetic bacteria.</title>
        <authorList>
            <person name="Meyer T."/>
            <person name="Kyndt J."/>
        </authorList>
    </citation>
    <scope>NUCLEOTIDE SEQUENCE [LARGE SCALE GENOMIC DNA]</scope>
    <source>
        <strain evidence="18 19">DSM 21279</strain>
    </source>
</reference>
<keyword evidence="13" id="KW-0902">Two-component regulatory system</keyword>
<gene>
    <name evidence="18" type="ORF">F1189_10445</name>
</gene>
<dbReference type="PROSITE" id="PS50109">
    <property type="entry name" value="HIS_KIN"/>
    <property type="match status" value="1"/>
</dbReference>
<accession>A0A5M6IVK7</accession>
<comment type="subcellular location">
    <subcellularLocation>
        <location evidence="2">Cell inner membrane</location>
        <topology evidence="2">Multi-pass membrane protein</topology>
    </subcellularLocation>
</comment>
<evidence type="ECO:0000256" key="10">
    <source>
        <dbReference type="ARBA" id="ARBA00022777"/>
    </source>
</evidence>
<dbReference type="PROSITE" id="PS50885">
    <property type="entry name" value="HAMP"/>
    <property type="match status" value="1"/>
</dbReference>
<evidence type="ECO:0000313" key="19">
    <source>
        <dbReference type="Proteomes" id="UP000325255"/>
    </source>
</evidence>
<keyword evidence="7" id="KW-0808">Transferase</keyword>
<evidence type="ECO:0000256" key="14">
    <source>
        <dbReference type="ARBA" id="ARBA00023136"/>
    </source>
</evidence>
<evidence type="ECO:0000256" key="4">
    <source>
        <dbReference type="ARBA" id="ARBA00022475"/>
    </source>
</evidence>
<evidence type="ECO:0000259" key="16">
    <source>
        <dbReference type="PROSITE" id="PS50109"/>
    </source>
</evidence>
<keyword evidence="9" id="KW-0547">Nucleotide-binding</keyword>
<evidence type="ECO:0000256" key="9">
    <source>
        <dbReference type="ARBA" id="ARBA00022741"/>
    </source>
</evidence>
<dbReference type="RefSeq" id="WP_150040684.1">
    <property type="nucleotide sequence ID" value="NZ_OW485601.1"/>
</dbReference>
<dbReference type="InterPro" id="IPR050980">
    <property type="entry name" value="2C_sensor_his_kinase"/>
</dbReference>
<feature type="transmembrane region" description="Helical" evidence="15">
    <location>
        <begin position="163"/>
        <end position="182"/>
    </location>
</feature>
<keyword evidence="5" id="KW-0997">Cell inner membrane</keyword>
<evidence type="ECO:0000256" key="13">
    <source>
        <dbReference type="ARBA" id="ARBA00023012"/>
    </source>
</evidence>
<dbReference type="AlphaFoldDB" id="A0A5M6IVK7"/>
<evidence type="ECO:0000256" key="6">
    <source>
        <dbReference type="ARBA" id="ARBA00022553"/>
    </source>
</evidence>
<dbReference type="CDD" id="cd00082">
    <property type="entry name" value="HisKA"/>
    <property type="match status" value="1"/>
</dbReference>
<evidence type="ECO:0000256" key="12">
    <source>
        <dbReference type="ARBA" id="ARBA00022989"/>
    </source>
</evidence>
<protein>
    <recommendedName>
        <fullName evidence="3">histidine kinase</fullName>
        <ecNumber evidence="3">2.7.13.3</ecNumber>
    </recommendedName>
</protein>
<evidence type="ECO:0000256" key="2">
    <source>
        <dbReference type="ARBA" id="ARBA00004429"/>
    </source>
</evidence>
<dbReference type="SMART" id="SM00304">
    <property type="entry name" value="HAMP"/>
    <property type="match status" value="1"/>
</dbReference>
<evidence type="ECO:0000256" key="8">
    <source>
        <dbReference type="ARBA" id="ARBA00022692"/>
    </source>
</evidence>
<dbReference type="InterPro" id="IPR003594">
    <property type="entry name" value="HATPase_dom"/>
</dbReference>
<evidence type="ECO:0000256" key="15">
    <source>
        <dbReference type="SAM" id="Phobius"/>
    </source>
</evidence>
<dbReference type="CDD" id="cd00075">
    <property type="entry name" value="HATPase"/>
    <property type="match status" value="1"/>
</dbReference>
<dbReference type="PANTHER" id="PTHR44936">
    <property type="entry name" value="SENSOR PROTEIN CREC"/>
    <property type="match status" value="1"/>
</dbReference>
<dbReference type="Pfam" id="PF02518">
    <property type="entry name" value="HATPase_c"/>
    <property type="match status" value="1"/>
</dbReference>
<evidence type="ECO:0000256" key="7">
    <source>
        <dbReference type="ARBA" id="ARBA00022679"/>
    </source>
</evidence>
<proteinExistence type="predicted"/>
<dbReference type="Gene3D" id="3.30.565.10">
    <property type="entry name" value="Histidine kinase-like ATPase, C-terminal domain"/>
    <property type="match status" value="1"/>
</dbReference>
<evidence type="ECO:0000256" key="1">
    <source>
        <dbReference type="ARBA" id="ARBA00000085"/>
    </source>
</evidence>
<dbReference type="CDD" id="cd06225">
    <property type="entry name" value="HAMP"/>
    <property type="match status" value="1"/>
</dbReference>
<sequence>MRLPGWPRSLATRTALVLVSGLVLVQVAGLTIHALDLRDVQHLAQARDAAVRIMSIYRGVMLAPPEQRPGLVAEFDSPSDISVTVSDRPVHAPLPPMPPPVMRQMRAALLIVPVPAQLRPRDTVMQGSPEDGRMAIGMRMPEQGWLNVVIQMPASWPWDSQNFLIAFLLMTIAAAGLTLWAVRRLTAPVGTLAAAADALGRDVNAPPLPETGPTEIATAARAFNTMADRIRRFVQDRTFMLSAIGHDLRTPITRLKLRAEFLEDDELRGKLLADLDELEAMVSATLAFGRDVAADEPVTAVDLPELARTVLDETADARPEAADCLSYDGPDHLTVRVRSIAMKRALTNLVQNAMAYGGSAHLRLRGPEAGQVLLTVEDDGPGIPPGELDLVFQPFHRVEVSRNRETGGTGLGLPIARNILRAHGGDVTLANRREGGIRATVTIPV</sequence>
<keyword evidence="10" id="KW-0418">Kinase</keyword>
<dbReference type="InterPro" id="IPR003661">
    <property type="entry name" value="HisK_dim/P_dom"/>
</dbReference>
<dbReference type="EMBL" id="VWPK01000013">
    <property type="protein sequence ID" value="KAA5612312.1"/>
    <property type="molecule type" value="Genomic_DNA"/>
</dbReference>
<dbReference type="InterPro" id="IPR036097">
    <property type="entry name" value="HisK_dim/P_sf"/>
</dbReference>
<dbReference type="InterPro" id="IPR005467">
    <property type="entry name" value="His_kinase_dom"/>
</dbReference>
<evidence type="ECO:0000256" key="5">
    <source>
        <dbReference type="ARBA" id="ARBA00022519"/>
    </source>
</evidence>
<evidence type="ECO:0000259" key="17">
    <source>
        <dbReference type="PROSITE" id="PS50885"/>
    </source>
</evidence>
<dbReference type="InterPro" id="IPR036890">
    <property type="entry name" value="HATPase_C_sf"/>
</dbReference>
<keyword evidence="8 15" id="KW-0812">Transmembrane</keyword>
<dbReference type="GO" id="GO:0005524">
    <property type="term" value="F:ATP binding"/>
    <property type="evidence" value="ECO:0007669"/>
    <property type="project" value="UniProtKB-KW"/>
</dbReference>
<dbReference type="SMART" id="SM00387">
    <property type="entry name" value="HATPase_c"/>
    <property type="match status" value="1"/>
</dbReference>
<keyword evidence="12 15" id="KW-1133">Transmembrane helix</keyword>
<dbReference type="OrthoDB" id="9804645at2"/>
<dbReference type="Pfam" id="PF00512">
    <property type="entry name" value="HisKA"/>
    <property type="match status" value="1"/>
</dbReference>
<keyword evidence="4" id="KW-1003">Cell membrane</keyword>
<feature type="domain" description="HAMP" evidence="17">
    <location>
        <begin position="183"/>
        <end position="235"/>
    </location>
</feature>
<keyword evidence="6" id="KW-0597">Phosphoprotein</keyword>
<dbReference type="GO" id="GO:0005886">
    <property type="term" value="C:plasma membrane"/>
    <property type="evidence" value="ECO:0007669"/>
    <property type="project" value="UniProtKB-SubCell"/>
</dbReference>
<keyword evidence="11" id="KW-0067">ATP-binding</keyword>
<keyword evidence="14 15" id="KW-0472">Membrane</keyword>
<dbReference type="SMART" id="SM00388">
    <property type="entry name" value="HisKA"/>
    <property type="match status" value="1"/>
</dbReference>
<comment type="catalytic activity">
    <reaction evidence="1">
        <text>ATP + protein L-histidine = ADP + protein N-phospho-L-histidine.</text>
        <dbReference type="EC" id="2.7.13.3"/>
    </reaction>
</comment>
<dbReference type="EC" id="2.7.13.3" evidence="3"/>
<dbReference type="PRINTS" id="PR00344">
    <property type="entry name" value="BCTRLSENSOR"/>
</dbReference>
<dbReference type="InterPro" id="IPR004358">
    <property type="entry name" value="Sig_transdc_His_kin-like_C"/>
</dbReference>
<dbReference type="SUPFAM" id="SSF55874">
    <property type="entry name" value="ATPase domain of HSP90 chaperone/DNA topoisomerase II/histidine kinase"/>
    <property type="match status" value="1"/>
</dbReference>
<keyword evidence="19" id="KW-1185">Reference proteome</keyword>
<evidence type="ECO:0000256" key="3">
    <source>
        <dbReference type="ARBA" id="ARBA00012438"/>
    </source>
</evidence>
<dbReference type="Proteomes" id="UP000325255">
    <property type="component" value="Unassembled WGS sequence"/>
</dbReference>
<evidence type="ECO:0000256" key="11">
    <source>
        <dbReference type="ARBA" id="ARBA00022840"/>
    </source>
</evidence>
<name>A0A5M6IVK7_9PROT</name>
<feature type="domain" description="Histidine kinase" evidence="16">
    <location>
        <begin position="243"/>
        <end position="445"/>
    </location>
</feature>
<dbReference type="Pfam" id="PF00672">
    <property type="entry name" value="HAMP"/>
    <property type="match status" value="1"/>
</dbReference>
<evidence type="ECO:0000313" key="18">
    <source>
        <dbReference type="EMBL" id="KAA5612312.1"/>
    </source>
</evidence>